<sequence>MNLPTLKQEELNKNGKKHIIMGGVVFDITNYASKHPAGSATISKAMDTDGFKCLVTRHGRNLPILEKRLRELACGRLSQGPSDEVKQQMEEFEDKNVAMLFKKLFGQVK</sequence>
<dbReference type="OrthoDB" id="260519at2759"/>
<proteinExistence type="predicted"/>
<reference evidence="2 3" key="1">
    <citation type="journal article" date="2014" name="PLoS Genet.">
        <title>The Genome of Spironucleus salmonicida Highlights a Fish Pathogen Adapted to Fluctuating Environments.</title>
        <authorList>
            <person name="Xu F."/>
            <person name="Jerlstrom-Hultqvist J."/>
            <person name="Einarsson E."/>
            <person name="Astvaldsson A."/>
            <person name="Svard S.G."/>
            <person name="Andersson J.O."/>
        </authorList>
    </citation>
    <scope>NUCLEOTIDE SEQUENCE</scope>
    <source>
        <strain evidence="3">ATCC 50377</strain>
    </source>
</reference>
<evidence type="ECO:0000313" key="3">
    <source>
        <dbReference type="EMBL" id="KAH0573351.1"/>
    </source>
</evidence>
<dbReference type="Proteomes" id="UP000018208">
    <property type="component" value="Unassembled WGS sequence"/>
</dbReference>
<name>V6LW25_9EUKA</name>
<dbReference type="VEuPathDB" id="GiardiaDB:SS50377_25471"/>
<evidence type="ECO:0000313" key="4">
    <source>
        <dbReference type="Proteomes" id="UP000018208"/>
    </source>
</evidence>
<keyword evidence="4" id="KW-1185">Reference proteome</keyword>
<evidence type="ECO:0000313" key="2">
    <source>
        <dbReference type="EMBL" id="EST45019.1"/>
    </source>
</evidence>
<feature type="domain" description="Cytochrome b5 heme-binding" evidence="1">
    <location>
        <begin position="10"/>
        <end position="50"/>
    </location>
</feature>
<dbReference type="InterPro" id="IPR036400">
    <property type="entry name" value="Cyt_B5-like_heme/steroid_sf"/>
</dbReference>
<dbReference type="InterPro" id="IPR001199">
    <property type="entry name" value="Cyt_B5-like_heme/steroid-bd"/>
</dbReference>
<dbReference type="Gene3D" id="3.10.120.10">
    <property type="entry name" value="Cytochrome b5-like heme/steroid binding domain"/>
    <property type="match status" value="1"/>
</dbReference>
<dbReference type="EMBL" id="KI546101">
    <property type="protein sequence ID" value="EST45019.1"/>
    <property type="molecule type" value="Genomic_DNA"/>
</dbReference>
<protein>
    <submittedName>
        <fullName evidence="2">Cytochrome b5-like Heme/Steroid binding domain containing protein</fullName>
    </submittedName>
</protein>
<reference evidence="3" key="2">
    <citation type="submission" date="2020-12" db="EMBL/GenBank/DDBJ databases">
        <title>New Spironucleus salmonicida genome in near-complete chromosomes.</title>
        <authorList>
            <person name="Xu F."/>
            <person name="Kurt Z."/>
            <person name="Jimenez-Gonzalez A."/>
            <person name="Astvaldsson A."/>
            <person name="Andersson J.O."/>
            <person name="Svard S.G."/>
        </authorList>
    </citation>
    <scope>NUCLEOTIDE SEQUENCE</scope>
    <source>
        <strain evidence="3">ATCC 50377</strain>
    </source>
</reference>
<dbReference type="Pfam" id="PF00173">
    <property type="entry name" value="Cyt-b5"/>
    <property type="match status" value="1"/>
</dbReference>
<dbReference type="SUPFAM" id="SSF55856">
    <property type="entry name" value="Cytochrome b5-like heme/steroid binding domain"/>
    <property type="match status" value="1"/>
</dbReference>
<dbReference type="EMBL" id="AUWU02000005">
    <property type="protein sequence ID" value="KAH0573351.1"/>
    <property type="molecule type" value="Genomic_DNA"/>
</dbReference>
<accession>V6LW25</accession>
<organism evidence="2">
    <name type="scientific">Spironucleus salmonicida</name>
    <dbReference type="NCBI Taxonomy" id="348837"/>
    <lineage>
        <taxon>Eukaryota</taxon>
        <taxon>Metamonada</taxon>
        <taxon>Diplomonadida</taxon>
        <taxon>Hexamitidae</taxon>
        <taxon>Hexamitinae</taxon>
        <taxon>Spironucleus</taxon>
    </lineage>
</organism>
<evidence type="ECO:0000259" key="1">
    <source>
        <dbReference type="Pfam" id="PF00173"/>
    </source>
</evidence>
<gene>
    <name evidence="2" type="ORF">SS50377_15038</name>
    <name evidence="3" type="ORF">SS50377_25471</name>
</gene>
<dbReference type="AlphaFoldDB" id="V6LW25"/>